<evidence type="ECO:0000256" key="1">
    <source>
        <dbReference type="SAM" id="SignalP"/>
    </source>
</evidence>
<dbReference type="Pfam" id="PF20091">
    <property type="entry name" value="Abhydrolase_10"/>
    <property type="match status" value="1"/>
</dbReference>
<feature type="signal peptide" evidence="1">
    <location>
        <begin position="1"/>
        <end position="19"/>
    </location>
</feature>
<feature type="domain" description="Alpha/beta hydrolase" evidence="2">
    <location>
        <begin position="280"/>
        <end position="634"/>
    </location>
</feature>
<dbReference type="AlphaFoldDB" id="A0A8S8XI00"/>
<sequence>MFRTVAAACLLLITGAAHAAVDRIEILSRTKFADGATFGEVGAYEKLRGRIWFAIDPKDPANRAVADIDLAPTDARGLVRFSADLAILRPADPAKASGTFLYEVNNRGGMGALQRFAEAKNADDPGTGFLMQRGMTLLWSGWATDVERSPNALLAQLPIATDRGAPITGRVAYEIIVDAPSDDAVFTGMRGTAYPRADRPDAVLTERTTPDGARSVIDAARWSFATDVVADKPGKLRLQGGFKPGKIYELIYTARDPHLVGLGLAGIRDLLAYARDNGIEGAAPAQRVLAFGISQSGRVLNTMLATALAIDERGRAAFDGALIHVSGAGKGSFDHRFAMTSRHFSMLEDHAYPTESFPMSPASTVDSTTGETGSLLDAMRAKSLSPKLMWVNNASEYWNRAASLLHTDPLGRFDLPEPDNVRIYALLGAQHYPGRDKARGNFANCVDPLQFQPVMRSLLSALEDWVRADKAPPPSRHPRIADGTLVTVDAYKRAFPHIAGVALPVSNLVPPRLALDTVPPTVTGSYTTLVPAPDRDGNDRGGILPAELLAPLGTRTGWNTRTETVGFAGSTGRFDGSFLPFARSEAERRASNDARPSLAARWNNRESYERAVRVAAERNVAQGFLLASDVDVLVARAGRFYDRVRAHDPKDRGCGYLFDES</sequence>
<organism evidence="3 4">
    <name type="scientific">Roseiterribacter gracilis</name>
    <dbReference type="NCBI Taxonomy" id="2812848"/>
    <lineage>
        <taxon>Bacteria</taxon>
        <taxon>Pseudomonadati</taxon>
        <taxon>Pseudomonadota</taxon>
        <taxon>Alphaproteobacteria</taxon>
        <taxon>Rhodospirillales</taxon>
        <taxon>Roseiterribacteraceae</taxon>
        <taxon>Roseiterribacter</taxon>
    </lineage>
</organism>
<feature type="chain" id="PRO_5035900465" description="Alpha/beta hydrolase domain-containing protein" evidence="1">
    <location>
        <begin position="20"/>
        <end position="661"/>
    </location>
</feature>
<protein>
    <recommendedName>
        <fullName evidence="2">Alpha/beta hydrolase domain-containing protein</fullName>
    </recommendedName>
</protein>
<dbReference type="EMBL" id="BOPV01000001">
    <property type="protein sequence ID" value="GIL40835.1"/>
    <property type="molecule type" value="Genomic_DNA"/>
</dbReference>
<name>A0A8S8XI00_9PROT</name>
<keyword evidence="4" id="KW-1185">Reference proteome</keyword>
<accession>A0A8S8XI00</accession>
<evidence type="ECO:0000259" key="2">
    <source>
        <dbReference type="Pfam" id="PF20091"/>
    </source>
</evidence>
<evidence type="ECO:0000313" key="4">
    <source>
        <dbReference type="Proteomes" id="UP000681075"/>
    </source>
</evidence>
<evidence type="ECO:0000313" key="3">
    <source>
        <dbReference type="EMBL" id="GIL40835.1"/>
    </source>
</evidence>
<comment type="caution">
    <text evidence="3">The sequence shown here is derived from an EMBL/GenBank/DDBJ whole genome shotgun (WGS) entry which is preliminary data.</text>
</comment>
<gene>
    <name evidence="3" type="ORF">TMPK1_30720</name>
</gene>
<reference evidence="3" key="1">
    <citation type="submission" date="2021-02" db="EMBL/GenBank/DDBJ databases">
        <title>Genome sequence of Rhodospirillales sp. strain TMPK1 isolated from soil.</title>
        <authorList>
            <person name="Nakai R."/>
            <person name="Kusada H."/>
            <person name="Tamaki H."/>
        </authorList>
    </citation>
    <scope>NUCLEOTIDE SEQUENCE</scope>
    <source>
        <strain evidence="3">TMPK1</strain>
    </source>
</reference>
<dbReference type="Proteomes" id="UP000681075">
    <property type="component" value="Unassembled WGS sequence"/>
</dbReference>
<keyword evidence="1" id="KW-0732">Signal</keyword>
<dbReference type="InterPro" id="IPR045394">
    <property type="entry name" value="Abhydrolase_dom"/>
</dbReference>
<proteinExistence type="predicted"/>
<dbReference type="RefSeq" id="WP_420244051.1">
    <property type="nucleotide sequence ID" value="NZ_BOPV01000001.1"/>
</dbReference>